<evidence type="ECO:0000256" key="1">
    <source>
        <dbReference type="SAM" id="Phobius"/>
    </source>
</evidence>
<feature type="transmembrane region" description="Helical" evidence="1">
    <location>
        <begin position="38"/>
        <end position="59"/>
    </location>
</feature>
<dbReference type="EMBL" id="SRLO01000065">
    <property type="protein sequence ID" value="TNN79397.1"/>
    <property type="molecule type" value="Genomic_DNA"/>
</dbReference>
<gene>
    <name evidence="2" type="ORF">EYF80_010421</name>
</gene>
<reference evidence="2 3" key="1">
    <citation type="submission" date="2019-03" db="EMBL/GenBank/DDBJ databases">
        <title>First draft genome of Liparis tanakae, snailfish: a comprehensive survey of snailfish specific genes.</title>
        <authorList>
            <person name="Kim W."/>
            <person name="Song I."/>
            <person name="Jeong J.-H."/>
            <person name="Kim D."/>
            <person name="Kim S."/>
            <person name="Ryu S."/>
            <person name="Song J.Y."/>
            <person name="Lee S.K."/>
        </authorList>
    </citation>
    <scope>NUCLEOTIDE SEQUENCE [LARGE SCALE GENOMIC DNA]</scope>
    <source>
        <tissue evidence="2">Muscle</tissue>
    </source>
</reference>
<organism evidence="2 3">
    <name type="scientific">Liparis tanakae</name>
    <name type="common">Tanaka's snailfish</name>
    <dbReference type="NCBI Taxonomy" id="230148"/>
    <lineage>
        <taxon>Eukaryota</taxon>
        <taxon>Metazoa</taxon>
        <taxon>Chordata</taxon>
        <taxon>Craniata</taxon>
        <taxon>Vertebrata</taxon>
        <taxon>Euteleostomi</taxon>
        <taxon>Actinopterygii</taxon>
        <taxon>Neopterygii</taxon>
        <taxon>Teleostei</taxon>
        <taxon>Neoteleostei</taxon>
        <taxon>Acanthomorphata</taxon>
        <taxon>Eupercaria</taxon>
        <taxon>Perciformes</taxon>
        <taxon>Cottioidei</taxon>
        <taxon>Cottales</taxon>
        <taxon>Liparidae</taxon>
        <taxon>Liparis</taxon>
    </lineage>
</organism>
<name>A0A4Z2INN9_9TELE</name>
<dbReference type="Proteomes" id="UP000314294">
    <property type="component" value="Unassembled WGS sequence"/>
</dbReference>
<keyword evidence="3" id="KW-1185">Reference proteome</keyword>
<dbReference type="AlphaFoldDB" id="A0A4Z2INN9"/>
<keyword evidence="1" id="KW-0812">Transmembrane</keyword>
<proteinExistence type="predicted"/>
<evidence type="ECO:0000313" key="3">
    <source>
        <dbReference type="Proteomes" id="UP000314294"/>
    </source>
</evidence>
<keyword evidence="1" id="KW-1133">Transmembrane helix</keyword>
<sequence length="71" mass="8148">MVSHFSRGYFTQSNMHVEKRIVCLGGRQRDLKRRVSDLLTFAEVAMAPAIFICEFMTFVCVDMEVTLELTA</sequence>
<protein>
    <submittedName>
        <fullName evidence="2">Uncharacterized protein</fullName>
    </submittedName>
</protein>
<accession>A0A4Z2INN9</accession>
<evidence type="ECO:0000313" key="2">
    <source>
        <dbReference type="EMBL" id="TNN79397.1"/>
    </source>
</evidence>
<comment type="caution">
    <text evidence="2">The sequence shown here is derived from an EMBL/GenBank/DDBJ whole genome shotgun (WGS) entry which is preliminary data.</text>
</comment>
<keyword evidence="1" id="KW-0472">Membrane</keyword>